<accession>A0ABR6KV56</accession>
<dbReference type="Pfam" id="PF06904">
    <property type="entry name" value="Extensin-like_C"/>
    <property type="match status" value="1"/>
</dbReference>
<evidence type="ECO:0000259" key="3">
    <source>
        <dbReference type="Pfam" id="PF06904"/>
    </source>
</evidence>
<evidence type="ECO:0000313" key="5">
    <source>
        <dbReference type="Proteomes" id="UP000539538"/>
    </source>
</evidence>
<evidence type="ECO:0000313" key="4">
    <source>
        <dbReference type="EMBL" id="MBB4648409.1"/>
    </source>
</evidence>
<feature type="chain" id="PRO_5045128938" description="Extensin-like C-terminal domain-containing protein" evidence="2">
    <location>
        <begin position="22"/>
        <end position="323"/>
    </location>
</feature>
<comment type="caution">
    <text evidence="4">The sequence shown here is derived from an EMBL/GenBank/DDBJ whole genome shotgun (WGS) entry which is preliminary data.</text>
</comment>
<evidence type="ECO:0000256" key="1">
    <source>
        <dbReference type="SAM" id="MobiDB-lite"/>
    </source>
</evidence>
<dbReference type="RefSeq" id="WP_183259957.1">
    <property type="nucleotide sequence ID" value="NZ_BAAAVZ010000008.1"/>
</dbReference>
<feature type="region of interest" description="Disordered" evidence="1">
    <location>
        <begin position="58"/>
        <end position="143"/>
    </location>
</feature>
<dbReference type="Proteomes" id="UP000539538">
    <property type="component" value="Unassembled WGS sequence"/>
</dbReference>
<protein>
    <recommendedName>
        <fullName evidence="3">Extensin-like C-terminal domain-containing protein</fullName>
    </recommendedName>
</protein>
<evidence type="ECO:0000256" key="2">
    <source>
        <dbReference type="SAM" id="SignalP"/>
    </source>
</evidence>
<dbReference type="EMBL" id="JACHOT010000001">
    <property type="protein sequence ID" value="MBB4648409.1"/>
    <property type="molecule type" value="Genomic_DNA"/>
</dbReference>
<reference evidence="4 5" key="1">
    <citation type="submission" date="2020-08" db="EMBL/GenBank/DDBJ databases">
        <title>Genomic Encyclopedia of Type Strains, Phase IV (KMG-IV): sequencing the most valuable type-strain genomes for metagenomic binning, comparative biology and taxonomic classification.</title>
        <authorList>
            <person name="Goeker M."/>
        </authorList>
    </citation>
    <scope>NUCLEOTIDE SEQUENCE [LARGE SCALE GENOMIC DNA]</scope>
    <source>
        <strain evidence="4 5">DSM 7050</strain>
    </source>
</reference>
<name>A0ABR6KV56_9HYPH</name>
<feature type="signal peptide" evidence="2">
    <location>
        <begin position="1"/>
        <end position="21"/>
    </location>
</feature>
<keyword evidence="5" id="KW-1185">Reference proteome</keyword>
<proteinExistence type="predicted"/>
<feature type="compositionally biased region" description="Basic and acidic residues" evidence="1">
    <location>
        <begin position="131"/>
        <end position="140"/>
    </location>
</feature>
<dbReference type="InterPro" id="IPR009683">
    <property type="entry name" value="Extensin-like_C"/>
</dbReference>
<gene>
    <name evidence="4" type="ORF">GGQ99_000131</name>
</gene>
<organism evidence="4 5">
    <name type="scientific">Aminobacter niigataensis</name>
    <dbReference type="NCBI Taxonomy" id="83265"/>
    <lineage>
        <taxon>Bacteria</taxon>
        <taxon>Pseudomonadati</taxon>
        <taxon>Pseudomonadota</taxon>
        <taxon>Alphaproteobacteria</taxon>
        <taxon>Hyphomicrobiales</taxon>
        <taxon>Phyllobacteriaceae</taxon>
        <taxon>Aminobacter</taxon>
    </lineage>
</organism>
<feature type="domain" description="Extensin-like C-terminal" evidence="3">
    <location>
        <begin position="150"/>
        <end position="323"/>
    </location>
</feature>
<keyword evidence="2" id="KW-0732">Signal</keyword>
<sequence length="323" mass="33960">MHTCKRRLFSLILILPLATFAVMPHGFADSGRPALPVRAPVPQAAPAPPLPELSPAAEVQATGQAAIPTPRPRPPAAQRPERPMFGPPLPETPLHAEAVPAAVPVPPVRPGRASGKPSTGEMFGPPAPKMLPDKRSHAERPTTMPADETACRARLKLLGAEFEEAAPQSNADGCALPFPLKLKRLAASIDIAPDAVINCAAAEASARFATNVISPAAKAEFGEELATVGQASAYVCRPRNGTRKLSEHAFGNALDISRFTLTKGTAIDVEPAPPAKNAKFLSQIRKAACGPFKTVLGPGSDADHALHFHFDLAPRRNGGTFCQ</sequence>